<dbReference type="OrthoDB" id="250767at2"/>
<sequence length="368" mass="40488">MRWFVLKILFVCWLGSTILPGLAQAQPTEYSPDKTLLEIEILLPQGPGDPLLAQKWRQEFERIGEAVRIRQPLADEKVAISEKPRGPFRVVKVTGAINRDGVLIFPGKTFKPGQSEQMKMWLTEIKTYGAQGSPQGQPRYGLTEPQFKTLFEQLTPPVADPLKGLSIAAAIEKIPLPAALSLNYHSTAAALQQSAGQTKLEDEVQGLSTGTALAYVLSQQGLAFRPLRTPTGQIQLLIQPLADVPDAWPVGWPVDETRPRNEIVPGLFKTVDTGVQTAPLSIVLDAIEDRTGVRLLVDLRASLAKQLDPRQTTVSYPKKYTAWSLIVSSVVVNAHLTMTYRQDEAGTGFVWITPFAHYVPPAVKSKPN</sequence>
<evidence type="ECO:0000313" key="2">
    <source>
        <dbReference type="EMBL" id="SFH53646.1"/>
    </source>
</evidence>
<keyword evidence="3" id="KW-1185">Reference proteome</keyword>
<name>A0A1I3AV27_9PLAN</name>
<dbReference type="EMBL" id="FOQD01000001">
    <property type="protein sequence ID" value="SFH53646.1"/>
    <property type="molecule type" value="Genomic_DNA"/>
</dbReference>
<evidence type="ECO:0008006" key="4">
    <source>
        <dbReference type="Google" id="ProtNLM"/>
    </source>
</evidence>
<keyword evidence="1" id="KW-0732">Signal</keyword>
<reference evidence="3" key="1">
    <citation type="submission" date="2016-10" db="EMBL/GenBank/DDBJ databases">
        <authorList>
            <person name="Varghese N."/>
            <person name="Submissions S."/>
        </authorList>
    </citation>
    <scope>NUCLEOTIDE SEQUENCE [LARGE SCALE GENOMIC DNA]</scope>
    <source>
        <strain evidence="3">DSM 26348</strain>
    </source>
</reference>
<feature type="signal peptide" evidence="1">
    <location>
        <begin position="1"/>
        <end position="25"/>
    </location>
</feature>
<organism evidence="2 3">
    <name type="scientific">Planctomicrobium piriforme</name>
    <dbReference type="NCBI Taxonomy" id="1576369"/>
    <lineage>
        <taxon>Bacteria</taxon>
        <taxon>Pseudomonadati</taxon>
        <taxon>Planctomycetota</taxon>
        <taxon>Planctomycetia</taxon>
        <taxon>Planctomycetales</taxon>
        <taxon>Planctomycetaceae</taxon>
        <taxon>Planctomicrobium</taxon>
    </lineage>
</organism>
<dbReference type="STRING" id="1576369.SAMN05421753_10163"/>
<dbReference type="Proteomes" id="UP000199518">
    <property type="component" value="Unassembled WGS sequence"/>
</dbReference>
<feature type="chain" id="PRO_5011778914" description="Soil-associated protein, TIGR03435 family" evidence="1">
    <location>
        <begin position="26"/>
        <end position="368"/>
    </location>
</feature>
<accession>A0A1I3AV27</accession>
<proteinExistence type="predicted"/>
<protein>
    <recommendedName>
        <fullName evidence="4">Soil-associated protein, TIGR03435 family</fullName>
    </recommendedName>
</protein>
<evidence type="ECO:0000256" key="1">
    <source>
        <dbReference type="SAM" id="SignalP"/>
    </source>
</evidence>
<evidence type="ECO:0000313" key="3">
    <source>
        <dbReference type="Proteomes" id="UP000199518"/>
    </source>
</evidence>
<dbReference type="AlphaFoldDB" id="A0A1I3AV27"/>
<gene>
    <name evidence="2" type="ORF">SAMN05421753_10163</name>
</gene>
<dbReference type="RefSeq" id="WP_092046762.1">
    <property type="nucleotide sequence ID" value="NZ_FOQD01000001.1"/>
</dbReference>